<dbReference type="HOGENOM" id="CLU_103057_0_0_1"/>
<reference evidence="3" key="1">
    <citation type="journal article" date="2015" name="Genome Announc.">
        <title>Genome sequence of the AIDS-associated pathogen Penicillium marneffei (ATCC18224) and its near taxonomic relative Talaromyces stipitatus (ATCC10500).</title>
        <authorList>
            <person name="Nierman W.C."/>
            <person name="Fedorova-Abrams N.D."/>
            <person name="Andrianopoulos A."/>
        </authorList>
    </citation>
    <scope>NUCLEOTIDE SEQUENCE [LARGE SCALE GENOMIC DNA]</scope>
    <source>
        <strain evidence="3">ATCC 10500 / CBS 375.48 / QM 6759 / NRRL 1006</strain>
    </source>
</reference>
<dbReference type="OrthoDB" id="5279542at2759"/>
<gene>
    <name evidence="2" type="ORF">TSTA_069730</name>
</gene>
<evidence type="ECO:0000313" key="3">
    <source>
        <dbReference type="Proteomes" id="UP000001745"/>
    </source>
</evidence>
<keyword evidence="1" id="KW-1133">Transmembrane helix</keyword>
<organism evidence="2 3">
    <name type="scientific">Talaromyces stipitatus (strain ATCC 10500 / CBS 375.48 / QM 6759 / NRRL 1006)</name>
    <name type="common">Penicillium stipitatum</name>
    <dbReference type="NCBI Taxonomy" id="441959"/>
    <lineage>
        <taxon>Eukaryota</taxon>
        <taxon>Fungi</taxon>
        <taxon>Dikarya</taxon>
        <taxon>Ascomycota</taxon>
        <taxon>Pezizomycotina</taxon>
        <taxon>Eurotiomycetes</taxon>
        <taxon>Eurotiomycetidae</taxon>
        <taxon>Eurotiales</taxon>
        <taxon>Trichocomaceae</taxon>
        <taxon>Talaromyces</taxon>
        <taxon>Talaromyces sect. Talaromyces</taxon>
    </lineage>
</organism>
<dbReference type="eggNOG" id="ENOG502RPHS">
    <property type="taxonomic scope" value="Eukaryota"/>
</dbReference>
<feature type="transmembrane region" description="Helical" evidence="1">
    <location>
        <begin position="105"/>
        <end position="131"/>
    </location>
</feature>
<evidence type="ECO:0000313" key="2">
    <source>
        <dbReference type="EMBL" id="EED23555.1"/>
    </source>
</evidence>
<accession>B8LT47</accession>
<dbReference type="VEuPathDB" id="FungiDB:TSTA_069730"/>
<keyword evidence="1" id="KW-0472">Membrane</keyword>
<feature type="transmembrane region" description="Helical" evidence="1">
    <location>
        <begin position="25"/>
        <end position="51"/>
    </location>
</feature>
<protein>
    <submittedName>
        <fullName evidence="2">Uncharacterized protein</fullName>
    </submittedName>
</protein>
<keyword evidence="1" id="KW-0812">Transmembrane</keyword>
<dbReference type="RefSeq" id="XP_002340942.1">
    <property type="nucleotide sequence ID" value="XM_002340901.1"/>
</dbReference>
<sequence>MNGTISRFRFQCMNIRDRLVHTPWLFIKTVIRGITAALAVISLSFFAAAIPCWNHNLEHIHGPEKGDWQDGIPIAPLALAFLYNTCTTIYAVKKGKGVPYHILEVLIDFLILSALAAALVFAIWGGVFNVWSTASTMMGPSGMMMVMCDESSNAFSRECFPELYPLGLIEIAAIGFAVPVW</sequence>
<proteinExistence type="predicted"/>
<dbReference type="InParanoid" id="B8LT47"/>
<dbReference type="PhylomeDB" id="B8LT47"/>
<dbReference type="EMBL" id="EQ962652">
    <property type="protein sequence ID" value="EED23555.1"/>
    <property type="molecule type" value="Genomic_DNA"/>
</dbReference>
<keyword evidence="3" id="KW-1185">Reference proteome</keyword>
<dbReference type="Proteomes" id="UP000001745">
    <property type="component" value="Unassembled WGS sequence"/>
</dbReference>
<name>B8LT47_TALSN</name>
<dbReference type="AlphaFoldDB" id="B8LT47"/>
<dbReference type="GeneID" id="8102638"/>
<feature type="transmembrane region" description="Helical" evidence="1">
    <location>
        <begin position="71"/>
        <end position="93"/>
    </location>
</feature>
<evidence type="ECO:0000256" key="1">
    <source>
        <dbReference type="SAM" id="Phobius"/>
    </source>
</evidence>